<proteinExistence type="predicted"/>
<dbReference type="Proteomes" id="UP000199373">
    <property type="component" value="Unassembled WGS sequence"/>
</dbReference>
<dbReference type="Gene3D" id="2.60.40.2620">
    <property type="entry name" value="Fimbrillin-like"/>
    <property type="match status" value="1"/>
</dbReference>
<evidence type="ECO:0000313" key="2">
    <source>
        <dbReference type="Proteomes" id="UP000199373"/>
    </source>
</evidence>
<accession>A0A1I0NJK8</accession>
<evidence type="ECO:0000313" key="1">
    <source>
        <dbReference type="EMBL" id="SEW01402.1"/>
    </source>
</evidence>
<name>A0A1I0NJK8_9BACT</name>
<dbReference type="InterPro" id="IPR042278">
    <property type="entry name" value="Mfa-like_1_N"/>
</dbReference>
<keyword evidence="2" id="KW-1185">Reference proteome</keyword>
<dbReference type="Pfam" id="PF13149">
    <property type="entry name" value="Mfa_like_1"/>
    <property type="match status" value="1"/>
</dbReference>
<dbReference type="AlphaFoldDB" id="A0A1I0NJK8"/>
<dbReference type="CDD" id="cd13120">
    <property type="entry name" value="BF2867_like_N"/>
    <property type="match status" value="1"/>
</dbReference>
<sequence>MTALTAVTATLISCSSEDSLAGKENPAEGQASGIPFVVNVANSDATRGTAISAISSFNMVGIQGTSNKWMDNYLFTKPDGSWVADGHANLTWPDGTDTHTFYATSDNTSDAPAITNGKFTYTVPANISDQKDLLVSLSEDNESGSPVTLSFKHALSSVKFNIGFDKDALGGDNDSHIKVTKITLYHIATKGTFDFANYATNPWTVDPDDAEYKDIVITLKQPIEFVPSAFADFKELDGNYIDETSIGEIYVMPHKPTAWDTDGTSGHPLNNSYIGVTCQFYEYTGSTYRDMFGLDETSDDGEYEEAKEEYIDTYDGQASTDDDSWLDDKQISVLVPTAEEFNMNVVLESILNKRNEDAAANGTTDNYEEVYIPLVMTNGFGFAKNNVINIRMDQMKYADGRSFYEAFTPIINP</sequence>
<gene>
    <name evidence="1" type="ORF">SAMN04487850_1285</name>
</gene>
<dbReference type="InterPro" id="IPR025049">
    <property type="entry name" value="Mfa-like_1"/>
</dbReference>
<dbReference type="EMBL" id="FOIQ01000002">
    <property type="protein sequence ID" value="SEW01402.1"/>
    <property type="molecule type" value="Genomic_DNA"/>
</dbReference>
<organism evidence="1 2">
    <name type="scientific">Prevotella aff. ruminicola Tc2-24</name>
    <dbReference type="NCBI Taxonomy" id="81582"/>
    <lineage>
        <taxon>Bacteria</taxon>
        <taxon>Pseudomonadati</taxon>
        <taxon>Bacteroidota</taxon>
        <taxon>Bacteroidia</taxon>
        <taxon>Bacteroidales</taxon>
        <taxon>Prevotellaceae</taxon>
        <taxon>Prevotella</taxon>
    </lineage>
</organism>
<protein>
    <submittedName>
        <fullName evidence="1">Fimbrillin-like</fullName>
    </submittedName>
</protein>
<reference evidence="1 2" key="1">
    <citation type="submission" date="2016-10" db="EMBL/GenBank/DDBJ databases">
        <authorList>
            <person name="de Groot N.N."/>
        </authorList>
    </citation>
    <scope>NUCLEOTIDE SEQUENCE [LARGE SCALE GENOMIC DNA]</scope>
    <source>
        <strain evidence="1 2">TC2-24</strain>
    </source>
</reference>